<dbReference type="Pfam" id="PF03069">
    <property type="entry name" value="FmdA_AmdA"/>
    <property type="match status" value="2"/>
</dbReference>
<reference evidence="1" key="1">
    <citation type="journal article" date="2021" name="PeerJ">
        <title>Extensive microbial diversity within the chicken gut microbiome revealed by metagenomics and culture.</title>
        <authorList>
            <person name="Gilroy R."/>
            <person name="Ravi A."/>
            <person name="Getino M."/>
            <person name="Pursley I."/>
            <person name="Horton D.L."/>
            <person name="Alikhan N.F."/>
            <person name="Baker D."/>
            <person name="Gharbi K."/>
            <person name="Hall N."/>
            <person name="Watson M."/>
            <person name="Adriaenssens E.M."/>
            <person name="Foster-Nyarko E."/>
            <person name="Jarju S."/>
            <person name="Secka A."/>
            <person name="Antonio M."/>
            <person name="Oren A."/>
            <person name="Chaudhuri R.R."/>
            <person name="La Ragione R."/>
            <person name="Hildebrand F."/>
            <person name="Pallen M.J."/>
        </authorList>
    </citation>
    <scope>NUCLEOTIDE SEQUENCE</scope>
    <source>
        <strain evidence="1">CHK188-4685</strain>
    </source>
</reference>
<organism evidence="1 2">
    <name type="scientific">Candidatus Enterocloster faecavium</name>
    <dbReference type="NCBI Taxonomy" id="2838560"/>
    <lineage>
        <taxon>Bacteria</taxon>
        <taxon>Bacillati</taxon>
        <taxon>Bacillota</taxon>
        <taxon>Clostridia</taxon>
        <taxon>Lachnospirales</taxon>
        <taxon>Lachnospiraceae</taxon>
        <taxon>Enterocloster</taxon>
    </lineage>
</organism>
<evidence type="ECO:0000313" key="2">
    <source>
        <dbReference type="Proteomes" id="UP000886804"/>
    </source>
</evidence>
<protein>
    <submittedName>
        <fullName evidence="1">Acetamidase/formamidase family protein</fullName>
    </submittedName>
</protein>
<dbReference type="SUPFAM" id="SSF141130">
    <property type="entry name" value="Acetamidase/Formamidase-like"/>
    <property type="match status" value="1"/>
</dbReference>
<accession>A0A9D2L9I8</accession>
<dbReference type="Proteomes" id="UP000886804">
    <property type="component" value="Unassembled WGS sequence"/>
</dbReference>
<sequence length="435" mass="46123">MSAMQTVMVNEFTNGVLDPKEKMLGPVRSGGRIVVNTAAGCWGPMLTPELRGGHEVSRPVYVEGAEPGDAIVIRIESVRVTSDVTSSGNDHPIEGRANGDGFVAGVCPVCGAKNPPTHIEGIGVDAIRCDQCGSPCAPFEFTSGYTIAFDGKKQVGVTLEKEAAQKVAADGRRCMQTPDHSIQNPVVTLAGHDMPGVVARLRPFIGQLGTTPKRPFPDSHNAGDFGTFLLGAPHEYGMTPEELKDKTDGHMDINKVREGAVILCPVKVPGGGVYVGDVHAQQGEGEIAGHTTDVSAVVVIQVEVLKGLSIDGPIILPRIEDVPYLAKPLTAEEKAIALKEAEKWGQDHIEESAPVTVVGTGGNLNLAIDNGLQRAAELFGMSVPEVMNRVTITGAVEIGRAPGVVAVSFRVPVEKLKEKGLWELVRDQYHLYGSI</sequence>
<dbReference type="GO" id="GO:0016811">
    <property type="term" value="F:hydrolase activity, acting on carbon-nitrogen (but not peptide) bonds, in linear amides"/>
    <property type="evidence" value="ECO:0007669"/>
    <property type="project" value="InterPro"/>
</dbReference>
<dbReference type="EMBL" id="DWYS01000141">
    <property type="protein sequence ID" value="HJB08532.1"/>
    <property type="molecule type" value="Genomic_DNA"/>
</dbReference>
<dbReference type="AlphaFoldDB" id="A0A9D2L9I8"/>
<evidence type="ECO:0000313" key="1">
    <source>
        <dbReference type="EMBL" id="HJB08532.1"/>
    </source>
</evidence>
<proteinExistence type="predicted"/>
<dbReference type="InterPro" id="IPR004304">
    <property type="entry name" value="FmdA_AmdA"/>
</dbReference>
<dbReference type="Gene3D" id="2.60.120.580">
    <property type="entry name" value="Acetamidase/Formamidase-like domains"/>
    <property type="match status" value="2"/>
</dbReference>
<dbReference type="PANTHER" id="PTHR31891:SF1">
    <property type="entry name" value="FORMAMIDASE C869.04-RELATED"/>
    <property type="match status" value="1"/>
</dbReference>
<name>A0A9D2L9I8_9FIRM</name>
<comment type="caution">
    <text evidence="1">The sequence shown here is derived from an EMBL/GenBank/DDBJ whole genome shotgun (WGS) entry which is preliminary data.</text>
</comment>
<dbReference type="PANTHER" id="PTHR31891">
    <property type="entry name" value="FORMAMIDASE C869.04-RELATED"/>
    <property type="match status" value="1"/>
</dbReference>
<gene>
    <name evidence="1" type="ORF">H9716_11840</name>
</gene>
<reference evidence="1" key="2">
    <citation type="submission" date="2021-04" db="EMBL/GenBank/DDBJ databases">
        <authorList>
            <person name="Gilroy R."/>
        </authorList>
    </citation>
    <scope>NUCLEOTIDE SEQUENCE</scope>
    <source>
        <strain evidence="1">CHK188-4685</strain>
    </source>
</reference>